<organism evidence="15 16">
    <name type="scientific">Schizopora paradoxa</name>
    <dbReference type="NCBI Taxonomy" id="27342"/>
    <lineage>
        <taxon>Eukaryota</taxon>
        <taxon>Fungi</taxon>
        <taxon>Dikarya</taxon>
        <taxon>Basidiomycota</taxon>
        <taxon>Agaricomycotina</taxon>
        <taxon>Agaricomycetes</taxon>
        <taxon>Hymenochaetales</taxon>
        <taxon>Schizoporaceae</taxon>
        <taxon>Schizopora</taxon>
    </lineage>
</organism>
<dbReference type="GO" id="GO:0008270">
    <property type="term" value="F:zinc ion binding"/>
    <property type="evidence" value="ECO:0007669"/>
    <property type="project" value="UniProtKB-KW"/>
</dbReference>
<dbReference type="PANTHER" id="PTHR47168:SF1">
    <property type="entry name" value="OS02G0798600 PROTEIN"/>
    <property type="match status" value="1"/>
</dbReference>
<evidence type="ECO:0000256" key="1">
    <source>
        <dbReference type="ARBA" id="ARBA00000900"/>
    </source>
</evidence>
<reference evidence="15 16" key="1">
    <citation type="submission" date="2015-04" db="EMBL/GenBank/DDBJ databases">
        <title>Complete genome sequence of Schizopora paradoxa KUC8140, a cosmopolitan wood degrader in East Asia.</title>
        <authorList>
            <consortium name="DOE Joint Genome Institute"/>
            <person name="Min B."/>
            <person name="Park H."/>
            <person name="Jang Y."/>
            <person name="Kim J.-J."/>
            <person name="Kim K.H."/>
            <person name="Pangilinan J."/>
            <person name="Lipzen A."/>
            <person name="Riley R."/>
            <person name="Grigoriev I.V."/>
            <person name="Spatafora J.W."/>
            <person name="Choi I.-G."/>
        </authorList>
    </citation>
    <scope>NUCLEOTIDE SEQUENCE [LARGE SCALE GENOMIC DNA]</scope>
    <source>
        <strain evidence="15 16">KUC8140</strain>
    </source>
</reference>
<sequence>MNGSASLLLLTLLVLDNGSRVLCHSPLTNFIRKFSSTSADGGWFWGGWIWGADSIVSVVDRSPTVSFASRPASFGPTFEDSVMGYGIPMNAFTIPCQDNSGRGNSSEDADRGGHYWLSENTSASMHYAPNLGCPRLCPYGEHIPDASESWIAIVQRGTCSFVAKVREAQRFGAKAVVVGGDNPDLTGNPNTLLTMYSQGDASDVTIPSTFIKFSDYARLTELIATSNTSTSGIRTVSLQISSEFASWEWYSPILTFIVLLLLPSSLTLVTLLIHRFRAARAARRERAPEDVVHNLPWMIWSGPVWEKLDHLSHDPNNTDESNMQTKFPADVVDLEYGDPPTEQVRQSLGALPDDGAGGDSPCLPSTSHGKDGVAAHPWFEAQTECAICLSDFDKGDHVRILPCKHIFHMEEVDEWLIHRKKLCPVCKADVTQPSSDDSPVPAEHSTTVNHAEEEARSPFVLPTEQTPLLPTRPLREDSQAGSDTSRS</sequence>
<dbReference type="Gene3D" id="3.30.40.10">
    <property type="entry name" value="Zinc/RING finger domain, C3HC4 (zinc finger)"/>
    <property type="match status" value="1"/>
</dbReference>
<keyword evidence="5" id="KW-0479">Metal-binding</keyword>
<name>A0A0H2RG85_9AGAM</name>
<gene>
    <name evidence="15" type="ORF">SCHPADRAFT_944352</name>
</gene>
<evidence type="ECO:0000313" key="16">
    <source>
        <dbReference type="Proteomes" id="UP000053477"/>
    </source>
</evidence>
<keyword evidence="4 12" id="KW-0812">Transmembrane</keyword>
<evidence type="ECO:0000256" key="12">
    <source>
        <dbReference type="SAM" id="Phobius"/>
    </source>
</evidence>
<dbReference type="InterPro" id="IPR051653">
    <property type="entry name" value="E3_ligase_sorting_rcpt"/>
</dbReference>
<dbReference type="FunFam" id="3.30.40.10:FF:000388">
    <property type="entry name" value="Putative RING zinc finger domain superfamily protein"/>
    <property type="match status" value="1"/>
</dbReference>
<dbReference type="OrthoDB" id="8062037at2759"/>
<dbReference type="GO" id="GO:0061630">
    <property type="term" value="F:ubiquitin protein ligase activity"/>
    <property type="evidence" value="ECO:0007669"/>
    <property type="project" value="UniProtKB-EC"/>
</dbReference>
<keyword evidence="9 12" id="KW-0472">Membrane</keyword>
<dbReference type="EMBL" id="KQ086087">
    <property type="protein sequence ID" value="KLO08543.1"/>
    <property type="molecule type" value="Genomic_DNA"/>
</dbReference>
<evidence type="ECO:0000256" key="2">
    <source>
        <dbReference type="ARBA" id="ARBA00004167"/>
    </source>
</evidence>
<feature type="signal peptide" evidence="13">
    <location>
        <begin position="1"/>
        <end position="23"/>
    </location>
</feature>
<dbReference type="Proteomes" id="UP000053477">
    <property type="component" value="Unassembled WGS sequence"/>
</dbReference>
<dbReference type="PANTHER" id="PTHR47168">
    <property type="entry name" value="RING ZINC FINGER DOMAIN SUPERFAMILY PROTEIN-RELATED"/>
    <property type="match status" value="1"/>
</dbReference>
<comment type="catalytic activity">
    <reaction evidence="1">
        <text>S-ubiquitinyl-[E2 ubiquitin-conjugating enzyme]-L-cysteine + [acceptor protein]-L-lysine = [E2 ubiquitin-conjugating enzyme]-L-cysteine + N(6)-ubiquitinyl-[acceptor protein]-L-lysine.</text>
        <dbReference type="EC" id="2.3.2.27"/>
    </reaction>
</comment>
<dbReference type="SUPFAM" id="SSF57850">
    <property type="entry name" value="RING/U-box"/>
    <property type="match status" value="1"/>
</dbReference>
<dbReference type="InterPro" id="IPR003137">
    <property type="entry name" value="PA_domain"/>
</dbReference>
<evidence type="ECO:0000256" key="6">
    <source>
        <dbReference type="ARBA" id="ARBA00022771"/>
    </source>
</evidence>
<evidence type="ECO:0000259" key="14">
    <source>
        <dbReference type="PROSITE" id="PS50089"/>
    </source>
</evidence>
<dbReference type="InParanoid" id="A0A0H2RG85"/>
<dbReference type="GO" id="GO:0016020">
    <property type="term" value="C:membrane"/>
    <property type="evidence" value="ECO:0007669"/>
    <property type="project" value="UniProtKB-SubCell"/>
</dbReference>
<evidence type="ECO:0000256" key="11">
    <source>
        <dbReference type="SAM" id="MobiDB-lite"/>
    </source>
</evidence>
<evidence type="ECO:0000256" key="7">
    <source>
        <dbReference type="ARBA" id="ARBA00022833"/>
    </source>
</evidence>
<feature type="domain" description="RING-type" evidence="14">
    <location>
        <begin position="385"/>
        <end position="427"/>
    </location>
</feature>
<proteinExistence type="predicted"/>
<comment type="subcellular location">
    <subcellularLocation>
        <location evidence="2">Membrane</location>
        <topology evidence="2">Single-pass membrane protein</topology>
    </subcellularLocation>
</comment>
<accession>A0A0H2RG85</accession>
<protein>
    <recommendedName>
        <fullName evidence="3">RING-type E3 ubiquitin transferase</fullName>
        <ecNumber evidence="3">2.3.2.27</ecNumber>
    </recommendedName>
</protein>
<dbReference type="Pfam" id="PF02225">
    <property type="entry name" value="PA"/>
    <property type="match status" value="1"/>
</dbReference>
<dbReference type="EC" id="2.3.2.27" evidence="3"/>
<keyword evidence="15" id="KW-0675">Receptor</keyword>
<evidence type="ECO:0000256" key="3">
    <source>
        <dbReference type="ARBA" id="ARBA00012483"/>
    </source>
</evidence>
<feature type="region of interest" description="Disordered" evidence="11">
    <location>
        <begin position="430"/>
        <end position="487"/>
    </location>
</feature>
<evidence type="ECO:0000256" key="4">
    <source>
        <dbReference type="ARBA" id="ARBA00022692"/>
    </source>
</evidence>
<dbReference type="Gene3D" id="3.50.30.30">
    <property type="match status" value="1"/>
</dbReference>
<evidence type="ECO:0000313" key="15">
    <source>
        <dbReference type="EMBL" id="KLO08543.1"/>
    </source>
</evidence>
<dbReference type="SMART" id="SM00184">
    <property type="entry name" value="RING"/>
    <property type="match status" value="1"/>
</dbReference>
<dbReference type="InterPro" id="IPR013083">
    <property type="entry name" value="Znf_RING/FYVE/PHD"/>
</dbReference>
<keyword evidence="8 12" id="KW-1133">Transmembrane helix</keyword>
<dbReference type="Pfam" id="PF13639">
    <property type="entry name" value="zf-RING_2"/>
    <property type="match status" value="1"/>
</dbReference>
<evidence type="ECO:0000256" key="9">
    <source>
        <dbReference type="ARBA" id="ARBA00023136"/>
    </source>
</evidence>
<feature type="transmembrane region" description="Helical" evidence="12">
    <location>
        <begin position="249"/>
        <end position="273"/>
    </location>
</feature>
<evidence type="ECO:0000256" key="8">
    <source>
        <dbReference type="ARBA" id="ARBA00022989"/>
    </source>
</evidence>
<evidence type="ECO:0000256" key="10">
    <source>
        <dbReference type="PROSITE-ProRule" id="PRU00175"/>
    </source>
</evidence>
<dbReference type="PROSITE" id="PS50089">
    <property type="entry name" value="ZF_RING_2"/>
    <property type="match status" value="1"/>
</dbReference>
<dbReference type="FunCoup" id="A0A0H2RG85">
    <property type="interactions" value="342"/>
</dbReference>
<feature type="chain" id="PRO_5005201897" description="RING-type E3 ubiquitin transferase" evidence="13">
    <location>
        <begin position="24"/>
        <end position="487"/>
    </location>
</feature>
<keyword evidence="13" id="KW-0732">Signal</keyword>
<keyword evidence="7" id="KW-0862">Zinc</keyword>
<keyword evidence="16" id="KW-1185">Reference proteome</keyword>
<dbReference type="InterPro" id="IPR046450">
    <property type="entry name" value="PA_dom_sf"/>
</dbReference>
<evidence type="ECO:0000256" key="5">
    <source>
        <dbReference type="ARBA" id="ARBA00022723"/>
    </source>
</evidence>
<evidence type="ECO:0000256" key="13">
    <source>
        <dbReference type="SAM" id="SignalP"/>
    </source>
</evidence>
<dbReference type="SUPFAM" id="SSF52025">
    <property type="entry name" value="PA domain"/>
    <property type="match status" value="1"/>
</dbReference>
<dbReference type="InterPro" id="IPR001841">
    <property type="entry name" value="Znf_RING"/>
</dbReference>
<dbReference type="STRING" id="27342.A0A0H2RG85"/>
<dbReference type="AlphaFoldDB" id="A0A0H2RG85"/>
<keyword evidence="6 10" id="KW-0863">Zinc-finger</keyword>